<comment type="caution">
    <text evidence="2">The sequence shown here is derived from an EMBL/GenBank/DDBJ whole genome shotgun (WGS) entry which is preliminary data.</text>
</comment>
<dbReference type="AlphaFoldDB" id="A0A9W9ATR1"/>
<proteinExistence type="predicted"/>
<protein>
    <submittedName>
        <fullName evidence="2">Uncharacterized protein</fullName>
    </submittedName>
</protein>
<accession>A0A9W9ATR1</accession>
<dbReference type="Proteomes" id="UP001150266">
    <property type="component" value="Unassembled WGS sequence"/>
</dbReference>
<gene>
    <name evidence="2" type="ORF">J3R30DRAFT_30911</name>
</gene>
<evidence type="ECO:0000313" key="2">
    <source>
        <dbReference type="EMBL" id="KAJ4490102.1"/>
    </source>
</evidence>
<organism evidence="2 3">
    <name type="scientific">Lentinula aciculospora</name>
    <dbReference type="NCBI Taxonomy" id="153920"/>
    <lineage>
        <taxon>Eukaryota</taxon>
        <taxon>Fungi</taxon>
        <taxon>Dikarya</taxon>
        <taxon>Basidiomycota</taxon>
        <taxon>Agaricomycotina</taxon>
        <taxon>Agaricomycetes</taxon>
        <taxon>Agaricomycetidae</taxon>
        <taxon>Agaricales</taxon>
        <taxon>Marasmiineae</taxon>
        <taxon>Omphalotaceae</taxon>
        <taxon>Lentinula</taxon>
    </lineage>
</organism>
<keyword evidence="3" id="KW-1185">Reference proteome</keyword>
<feature type="chain" id="PRO_5040945921" evidence="1">
    <location>
        <begin position="22"/>
        <end position="190"/>
    </location>
</feature>
<name>A0A9W9ATR1_9AGAR</name>
<evidence type="ECO:0000256" key="1">
    <source>
        <dbReference type="SAM" id="SignalP"/>
    </source>
</evidence>
<sequence length="190" mass="20717">MVHSYLLFIASLTVGIAFVLAAPTHKVAGESECPPLNRPQALGNNSTVATAPRRVPGWIEEIKQSADYMNHVGCKVKIDAVIQSWENDPYNSVYIDEIFHFWGVFVKQSKGLAATSATARAKSEIENGPVASSGRLAAIIAATGQPGNNEQTDSSRGALRGVFLYFMFADVLMNYFTAEHHHARSYSDLD</sequence>
<feature type="signal peptide" evidence="1">
    <location>
        <begin position="1"/>
        <end position="21"/>
    </location>
</feature>
<keyword evidence="1" id="KW-0732">Signal</keyword>
<evidence type="ECO:0000313" key="3">
    <source>
        <dbReference type="Proteomes" id="UP001150266"/>
    </source>
</evidence>
<reference evidence="2" key="1">
    <citation type="submission" date="2022-08" db="EMBL/GenBank/DDBJ databases">
        <title>A Global Phylogenomic Analysis of the Shiitake Genus Lentinula.</title>
        <authorList>
            <consortium name="DOE Joint Genome Institute"/>
            <person name="Sierra-Patev S."/>
            <person name="Min B."/>
            <person name="Naranjo-Ortiz M."/>
            <person name="Looney B."/>
            <person name="Konkel Z."/>
            <person name="Slot J.C."/>
            <person name="Sakamoto Y."/>
            <person name="Steenwyk J.L."/>
            <person name="Rokas A."/>
            <person name="Carro J."/>
            <person name="Camarero S."/>
            <person name="Ferreira P."/>
            <person name="Molpeceres G."/>
            <person name="Ruiz-Duenas F.J."/>
            <person name="Serrano A."/>
            <person name="Henrissat B."/>
            <person name="Drula E."/>
            <person name="Hughes K.W."/>
            <person name="Mata J.L."/>
            <person name="Ishikawa N.K."/>
            <person name="Vargas-Isla R."/>
            <person name="Ushijima S."/>
            <person name="Smith C.A."/>
            <person name="Ahrendt S."/>
            <person name="Andreopoulos W."/>
            <person name="He G."/>
            <person name="Labutti K."/>
            <person name="Lipzen A."/>
            <person name="Ng V."/>
            <person name="Riley R."/>
            <person name="Sandor L."/>
            <person name="Barry K."/>
            <person name="Martinez A.T."/>
            <person name="Xiao Y."/>
            <person name="Gibbons J.G."/>
            <person name="Terashima K."/>
            <person name="Grigoriev I.V."/>
            <person name="Hibbett D.S."/>
        </authorList>
    </citation>
    <scope>NUCLEOTIDE SEQUENCE</scope>
    <source>
        <strain evidence="2">JLM2183</strain>
    </source>
</reference>
<dbReference type="EMBL" id="JAOTPV010000001">
    <property type="protein sequence ID" value="KAJ4490102.1"/>
    <property type="molecule type" value="Genomic_DNA"/>
</dbReference>